<keyword evidence="1" id="KW-1133">Transmembrane helix</keyword>
<accession>A0A1T5CER2</accession>
<evidence type="ECO:0000313" key="2">
    <source>
        <dbReference type="EMBL" id="SKB57909.1"/>
    </source>
</evidence>
<keyword evidence="1" id="KW-0472">Membrane</keyword>
<dbReference type="PANTHER" id="PTHR39419:SF1">
    <property type="entry name" value="SLL0814 PROTEIN"/>
    <property type="match status" value="1"/>
</dbReference>
<evidence type="ECO:0000313" key="3">
    <source>
        <dbReference type="Proteomes" id="UP000191055"/>
    </source>
</evidence>
<feature type="transmembrane region" description="Helical" evidence="1">
    <location>
        <begin position="70"/>
        <end position="96"/>
    </location>
</feature>
<feature type="transmembrane region" description="Helical" evidence="1">
    <location>
        <begin position="173"/>
        <end position="191"/>
    </location>
</feature>
<feature type="transmembrane region" description="Helical" evidence="1">
    <location>
        <begin position="198"/>
        <end position="216"/>
    </location>
</feature>
<keyword evidence="3" id="KW-1185">Reference proteome</keyword>
<dbReference type="InterPro" id="IPR007354">
    <property type="entry name" value="CruF-like"/>
</dbReference>
<dbReference type="AlphaFoldDB" id="A0A1T5CER2"/>
<feature type="transmembrane region" description="Helical" evidence="1">
    <location>
        <begin position="42"/>
        <end position="58"/>
    </location>
</feature>
<keyword evidence="1" id="KW-0812">Transmembrane</keyword>
<organism evidence="2 3">
    <name type="scientific">Alkalitalea saponilacus</name>
    <dbReference type="NCBI Taxonomy" id="889453"/>
    <lineage>
        <taxon>Bacteria</taxon>
        <taxon>Pseudomonadati</taxon>
        <taxon>Bacteroidota</taxon>
        <taxon>Bacteroidia</taxon>
        <taxon>Marinilabiliales</taxon>
        <taxon>Marinilabiliaceae</taxon>
        <taxon>Alkalitalea</taxon>
    </lineage>
</organism>
<dbReference type="RefSeq" id="WP_079556585.1">
    <property type="nucleotide sequence ID" value="NZ_CP021904.1"/>
</dbReference>
<feature type="transmembrane region" description="Helical" evidence="1">
    <location>
        <begin position="108"/>
        <end position="126"/>
    </location>
</feature>
<evidence type="ECO:0000256" key="1">
    <source>
        <dbReference type="SAM" id="Phobius"/>
    </source>
</evidence>
<gene>
    <name evidence="2" type="ORF">SAMN03080601_00794</name>
</gene>
<dbReference type="OrthoDB" id="9811293at2"/>
<dbReference type="Pfam" id="PF04240">
    <property type="entry name" value="Caroten_synth"/>
    <property type="match status" value="1"/>
</dbReference>
<reference evidence="2 3" key="1">
    <citation type="submission" date="2017-02" db="EMBL/GenBank/DDBJ databases">
        <authorList>
            <person name="Peterson S.W."/>
        </authorList>
    </citation>
    <scope>NUCLEOTIDE SEQUENCE [LARGE SCALE GENOMIC DNA]</scope>
    <source>
        <strain evidence="2 3">DSM 24412</strain>
    </source>
</reference>
<dbReference type="PANTHER" id="PTHR39419">
    <property type="entry name" value="SLL0814 PROTEIN"/>
    <property type="match status" value="1"/>
</dbReference>
<dbReference type="EMBL" id="FUYV01000003">
    <property type="protein sequence ID" value="SKB57909.1"/>
    <property type="molecule type" value="Genomic_DNA"/>
</dbReference>
<dbReference type="Proteomes" id="UP000191055">
    <property type="component" value="Unassembled WGS sequence"/>
</dbReference>
<dbReference type="KEGG" id="asx:CDL62_12205"/>
<sequence length="217" mass="24789">MSFIVNYCKNLTEKEVKKFLIIYYTVGVAGFLVPYTRPIFEALIPLSVMLNIFLILLFHKTYNKTEIAVFSFIFLFTIAVEAIGTKTGMLFGSYFYGPNLGWKVFDTPILIGANWLVLAYGATAIVRQYPALRKWVPFSAAALMVLFDFIMEPVAMKTGMWDWAGGVVPMQNYFMWFVVSVIVVGLFELFNVKTVKPVAIRLFLVQMVFFLVLNVFL</sequence>
<name>A0A1T5CER2_9BACT</name>
<feature type="transmembrane region" description="Helical" evidence="1">
    <location>
        <begin position="19"/>
        <end position="36"/>
    </location>
</feature>
<protein>
    <submittedName>
        <fullName evidence="2">Putative membrane protein</fullName>
    </submittedName>
</protein>
<proteinExistence type="predicted"/>
<dbReference type="STRING" id="889453.SAMN03080601_00794"/>
<feature type="transmembrane region" description="Helical" evidence="1">
    <location>
        <begin position="135"/>
        <end position="153"/>
    </location>
</feature>